<dbReference type="PANTHER" id="PTHR45982">
    <property type="entry name" value="REGULATOR OF CHROMOSOME CONDENSATION"/>
    <property type="match status" value="1"/>
</dbReference>
<evidence type="ECO:0000256" key="1">
    <source>
        <dbReference type="SAM" id="SignalP"/>
    </source>
</evidence>
<proteinExistence type="predicted"/>
<dbReference type="Pfam" id="PF00415">
    <property type="entry name" value="RCC1"/>
    <property type="match status" value="4"/>
</dbReference>
<dbReference type="KEGG" id="mgin:FRZ54_06100"/>
<name>A0A5B8UTF1_9SPHI</name>
<dbReference type="Gene3D" id="2.130.10.30">
    <property type="entry name" value="Regulator of chromosome condensation 1/beta-lactamase-inhibitor protein II"/>
    <property type="match status" value="2"/>
</dbReference>
<evidence type="ECO:0008006" key="4">
    <source>
        <dbReference type="Google" id="ProtNLM"/>
    </source>
</evidence>
<dbReference type="OrthoDB" id="1081439at2"/>
<dbReference type="PRINTS" id="PR00633">
    <property type="entry name" value="RCCNDNSATION"/>
</dbReference>
<accession>A0A5B8UTF1</accession>
<gene>
    <name evidence="2" type="ORF">FRZ54_06100</name>
</gene>
<dbReference type="InterPro" id="IPR051553">
    <property type="entry name" value="Ran_GTPase-activating"/>
</dbReference>
<keyword evidence="1" id="KW-0732">Signal</keyword>
<dbReference type="AlphaFoldDB" id="A0A5B8UTF1"/>
<dbReference type="PROSITE" id="PS50012">
    <property type="entry name" value="RCC1_3"/>
    <property type="match status" value="5"/>
</dbReference>
<organism evidence="2 3">
    <name type="scientific">Mucilaginibacter ginsenosidivorans</name>
    <dbReference type="NCBI Taxonomy" id="398053"/>
    <lineage>
        <taxon>Bacteria</taxon>
        <taxon>Pseudomonadati</taxon>
        <taxon>Bacteroidota</taxon>
        <taxon>Sphingobacteriia</taxon>
        <taxon>Sphingobacteriales</taxon>
        <taxon>Sphingobacteriaceae</taxon>
        <taxon>Mucilaginibacter</taxon>
    </lineage>
</organism>
<sequence>MKKIYAGLVLILICGGLVAQQKRTPPPPPPKPIKLLDLFKKKDKQQTTTTNTSNESNNGIGKVTAGDLPITQGNLTSGEYCSIILKDGVLYGWGDNSYGQSGVGKSASNFTPVQITTDNDWKMVTMGGYHTLAIKTDGTLWAWGWGNDSEMGLDELGTRVEFPTRLGRDTDWTWVSTSDGQTAALKENGTLWVWGNNVDARLGVGPTVNSTCRHPYQVGRDRDWAMVVAGDAYTMALKKDGSLWAWGVNTGGCLGTPTVTRVQQAPIQIGTDKDWAKIFTGWRGYGSFGIKKDGTLWAWGVSRSFQLGLGRNVKSIDRPTQVGTDHDWVTLANGSMNTIAIKADGSLWQWGNSQLSGQGDIASPQKVNLPGGWSSVAVSQNHAVALMNNGRVWAWGGNYYGQLGAGKTVRGAYSNAPAEVKDFPEPVITTKSKKELATILNDETKVLFGHTRSRLSIKDKNAIARLAGFPLSKDKKQFILGTDAADYPFDIQVYPTDMNKDGVEEIFMTFGNSYTSGLTGSSVVLFIRDSYGDWHKELGFPGVTPDILNTGNGGYPDLLIGGPGNNFPVWRWNGKEYVLNRNVSGADYRKLHSISAENVSKAYIARSAIKK</sequence>
<dbReference type="SUPFAM" id="SSF50985">
    <property type="entry name" value="RCC1/BLIP-II"/>
    <property type="match status" value="2"/>
</dbReference>
<dbReference type="Pfam" id="PF13540">
    <property type="entry name" value="RCC1_2"/>
    <property type="match status" value="1"/>
</dbReference>
<protein>
    <recommendedName>
        <fullName evidence="4">Chromosome condensation regulator RCC1</fullName>
    </recommendedName>
</protein>
<dbReference type="PANTHER" id="PTHR45982:SF1">
    <property type="entry name" value="REGULATOR OF CHROMOSOME CONDENSATION"/>
    <property type="match status" value="1"/>
</dbReference>
<evidence type="ECO:0000313" key="3">
    <source>
        <dbReference type="Proteomes" id="UP000321479"/>
    </source>
</evidence>
<feature type="signal peptide" evidence="1">
    <location>
        <begin position="1"/>
        <end position="19"/>
    </location>
</feature>
<dbReference type="RefSeq" id="WP_147030749.1">
    <property type="nucleotide sequence ID" value="NZ_CP042436.1"/>
</dbReference>
<dbReference type="InterPro" id="IPR009091">
    <property type="entry name" value="RCC1/BLIP-II"/>
</dbReference>
<reference evidence="2 3" key="1">
    <citation type="journal article" date="2017" name="Curr. Microbiol.">
        <title>Mucilaginibacter ginsenosidivorans sp. nov., Isolated from Soil of Ginseng Field.</title>
        <authorList>
            <person name="Kim M.M."/>
            <person name="Siddiqi M.Z."/>
            <person name="Im W.T."/>
        </authorList>
    </citation>
    <scope>NUCLEOTIDE SEQUENCE [LARGE SCALE GENOMIC DNA]</scope>
    <source>
        <strain evidence="2 3">Gsoil 3017</strain>
    </source>
</reference>
<keyword evidence="3" id="KW-1185">Reference proteome</keyword>
<feature type="chain" id="PRO_5023030815" description="Chromosome condensation regulator RCC1" evidence="1">
    <location>
        <begin position="20"/>
        <end position="611"/>
    </location>
</feature>
<dbReference type="EMBL" id="CP042436">
    <property type="protein sequence ID" value="QEC62172.1"/>
    <property type="molecule type" value="Genomic_DNA"/>
</dbReference>
<dbReference type="Proteomes" id="UP000321479">
    <property type="component" value="Chromosome"/>
</dbReference>
<dbReference type="InterPro" id="IPR000408">
    <property type="entry name" value="Reg_chr_condens"/>
</dbReference>
<evidence type="ECO:0000313" key="2">
    <source>
        <dbReference type="EMBL" id="QEC62172.1"/>
    </source>
</evidence>